<dbReference type="RefSeq" id="XP_005822917.1">
    <property type="nucleotide sequence ID" value="XM_005822860.1"/>
</dbReference>
<evidence type="ECO:0000256" key="1">
    <source>
        <dbReference type="SAM" id="MobiDB-lite"/>
    </source>
</evidence>
<name>L1IIL9_GUITC</name>
<evidence type="ECO:0000313" key="3">
    <source>
        <dbReference type="EnsemblProtists" id="EKX35937"/>
    </source>
</evidence>
<dbReference type="GeneID" id="17292681"/>
<gene>
    <name evidence="2" type="ORF">GUITHDRAFT_117849</name>
</gene>
<feature type="compositionally biased region" description="Polar residues" evidence="1">
    <location>
        <begin position="41"/>
        <end position="52"/>
    </location>
</feature>
<feature type="compositionally biased region" description="Acidic residues" evidence="1">
    <location>
        <begin position="82"/>
        <end position="92"/>
    </location>
</feature>
<reference evidence="3" key="3">
    <citation type="submission" date="2016-03" db="UniProtKB">
        <authorList>
            <consortium name="EnsemblProtists"/>
        </authorList>
    </citation>
    <scope>IDENTIFICATION</scope>
</reference>
<dbReference type="HOGENOM" id="CLU_1126282_0_0_1"/>
<protein>
    <submittedName>
        <fullName evidence="2 3">Uncharacterized protein</fullName>
    </submittedName>
</protein>
<keyword evidence="4" id="KW-1185">Reference proteome</keyword>
<dbReference type="Proteomes" id="UP000011087">
    <property type="component" value="Unassembled WGS sequence"/>
</dbReference>
<dbReference type="AlphaFoldDB" id="L1IIL9"/>
<evidence type="ECO:0000313" key="4">
    <source>
        <dbReference type="Proteomes" id="UP000011087"/>
    </source>
</evidence>
<proteinExistence type="predicted"/>
<feature type="compositionally biased region" description="Basic and acidic residues" evidence="1">
    <location>
        <begin position="28"/>
        <end position="39"/>
    </location>
</feature>
<dbReference type="PaxDb" id="55529-EKX35937"/>
<dbReference type="EnsemblProtists" id="EKX35937">
    <property type="protein sequence ID" value="EKX35937"/>
    <property type="gene ID" value="GUITHDRAFT_117849"/>
</dbReference>
<reference evidence="2 4" key="1">
    <citation type="journal article" date="2012" name="Nature">
        <title>Algal genomes reveal evolutionary mosaicism and the fate of nucleomorphs.</title>
        <authorList>
            <consortium name="DOE Joint Genome Institute"/>
            <person name="Curtis B.A."/>
            <person name="Tanifuji G."/>
            <person name="Burki F."/>
            <person name="Gruber A."/>
            <person name="Irimia M."/>
            <person name="Maruyama S."/>
            <person name="Arias M.C."/>
            <person name="Ball S.G."/>
            <person name="Gile G.H."/>
            <person name="Hirakawa Y."/>
            <person name="Hopkins J.F."/>
            <person name="Kuo A."/>
            <person name="Rensing S.A."/>
            <person name="Schmutz J."/>
            <person name="Symeonidi A."/>
            <person name="Elias M."/>
            <person name="Eveleigh R.J."/>
            <person name="Herman E.K."/>
            <person name="Klute M.J."/>
            <person name="Nakayama T."/>
            <person name="Obornik M."/>
            <person name="Reyes-Prieto A."/>
            <person name="Armbrust E.V."/>
            <person name="Aves S.J."/>
            <person name="Beiko R.G."/>
            <person name="Coutinho P."/>
            <person name="Dacks J.B."/>
            <person name="Durnford D.G."/>
            <person name="Fast N.M."/>
            <person name="Green B.R."/>
            <person name="Grisdale C.J."/>
            <person name="Hempel F."/>
            <person name="Henrissat B."/>
            <person name="Hoppner M.P."/>
            <person name="Ishida K."/>
            <person name="Kim E."/>
            <person name="Koreny L."/>
            <person name="Kroth P.G."/>
            <person name="Liu Y."/>
            <person name="Malik S.B."/>
            <person name="Maier U.G."/>
            <person name="McRose D."/>
            <person name="Mock T."/>
            <person name="Neilson J.A."/>
            <person name="Onodera N.T."/>
            <person name="Poole A.M."/>
            <person name="Pritham E.J."/>
            <person name="Richards T.A."/>
            <person name="Rocap G."/>
            <person name="Roy S.W."/>
            <person name="Sarai C."/>
            <person name="Schaack S."/>
            <person name="Shirato S."/>
            <person name="Slamovits C.H."/>
            <person name="Spencer D.F."/>
            <person name="Suzuki S."/>
            <person name="Worden A.Z."/>
            <person name="Zauner S."/>
            <person name="Barry K."/>
            <person name="Bell C."/>
            <person name="Bharti A.K."/>
            <person name="Crow J.A."/>
            <person name="Grimwood J."/>
            <person name="Kramer R."/>
            <person name="Lindquist E."/>
            <person name="Lucas S."/>
            <person name="Salamov A."/>
            <person name="McFadden G.I."/>
            <person name="Lane C.E."/>
            <person name="Keeling P.J."/>
            <person name="Gray M.W."/>
            <person name="Grigoriev I.V."/>
            <person name="Archibald J.M."/>
        </authorList>
    </citation>
    <scope>NUCLEOTIDE SEQUENCE</scope>
    <source>
        <strain evidence="2 4">CCMP2712</strain>
    </source>
</reference>
<accession>L1IIL9</accession>
<evidence type="ECO:0000313" key="2">
    <source>
        <dbReference type="EMBL" id="EKX35937.1"/>
    </source>
</evidence>
<feature type="compositionally biased region" description="Basic and acidic residues" evidence="1">
    <location>
        <begin position="176"/>
        <end position="185"/>
    </location>
</feature>
<sequence length="247" mass="28525">MDQWLMDMFCFCREDSRGVSMKATEAAPDMRSRRFELEGPHSSTTRQGSQRSFALHSRSRSLPDAYSELYHFVKNSSHAAVEQEEEEEEEELPAMSVKEDGQVESRGVRREALISKLLEQGMQELQEVRRIKKQQHEALSALKDPQLVKGEELKQLEEARIRRHAVFRQKFLHKQSDMKDKEKAGNVDIRVGPHKNPRKKEDAAPPISLSSDSKEPRLCKVGCQCIACEHEVKGYMKRQFRKMSAQL</sequence>
<feature type="region of interest" description="Disordered" evidence="1">
    <location>
        <begin position="24"/>
        <end position="57"/>
    </location>
</feature>
<reference evidence="4" key="2">
    <citation type="submission" date="2012-11" db="EMBL/GenBank/DDBJ databases">
        <authorList>
            <person name="Kuo A."/>
            <person name="Curtis B.A."/>
            <person name="Tanifuji G."/>
            <person name="Burki F."/>
            <person name="Gruber A."/>
            <person name="Irimia M."/>
            <person name="Maruyama S."/>
            <person name="Arias M.C."/>
            <person name="Ball S.G."/>
            <person name="Gile G.H."/>
            <person name="Hirakawa Y."/>
            <person name="Hopkins J.F."/>
            <person name="Rensing S.A."/>
            <person name="Schmutz J."/>
            <person name="Symeonidi A."/>
            <person name="Elias M."/>
            <person name="Eveleigh R.J."/>
            <person name="Herman E.K."/>
            <person name="Klute M.J."/>
            <person name="Nakayama T."/>
            <person name="Obornik M."/>
            <person name="Reyes-Prieto A."/>
            <person name="Armbrust E.V."/>
            <person name="Aves S.J."/>
            <person name="Beiko R.G."/>
            <person name="Coutinho P."/>
            <person name="Dacks J.B."/>
            <person name="Durnford D.G."/>
            <person name="Fast N.M."/>
            <person name="Green B.R."/>
            <person name="Grisdale C."/>
            <person name="Hempe F."/>
            <person name="Henrissat B."/>
            <person name="Hoppner M.P."/>
            <person name="Ishida K.-I."/>
            <person name="Kim E."/>
            <person name="Koreny L."/>
            <person name="Kroth P.G."/>
            <person name="Liu Y."/>
            <person name="Malik S.-B."/>
            <person name="Maier U.G."/>
            <person name="McRose D."/>
            <person name="Mock T."/>
            <person name="Neilson J.A."/>
            <person name="Onodera N.T."/>
            <person name="Poole A.M."/>
            <person name="Pritham E.J."/>
            <person name="Richards T.A."/>
            <person name="Rocap G."/>
            <person name="Roy S.W."/>
            <person name="Sarai C."/>
            <person name="Schaack S."/>
            <person name="Shirato S."/>
            <person name="Slamovits C.H."/>
            <person name="Spencer D.F."/>
            <person name="Suzuki S."/>
            <person name="Worden A.Z."/>
            <person name="Zauner S."/>
            <person name="Barry K."/>
            <person name="Bell C."/>
            <person name="Bharti A.K."/>
            <person name="Crow J.A."/>
            <person name="Grimwood J."/>
            <person name="Kramer R."/>
            <person name="Lindquist E."/>
            <person name="Lucas S."/>
            <person name="Salamov A."/>
            <person name="McFadden G.I."/>
            <person name="Lane C.E."/>
            <person name="Keeling P.J."/>
            <person name="Gray M.W."/>
            <person name="Grigoriev I.V."/>
            <person name="Archibald J.M."/>
        </authorList>
    </citation>
    <scope>NUCLEOTIDE SEQUENCE</scope>
    <source>
        <strain evidence="4">CCMP2712</strain>
    </source>
</reference>
<organism evidence="2">
    <name type="scientific">Guillardia theta (strain CCMP2712)</name>
    <name type="common">Cryptophyte</name>
    <dbReference type="NCBI Taxonomy" id="905079"/>
    <lineage>
        <taxon>Eukaryota</taxon>
        <taxon>Cryptophyceae</taxon>
        <taxon>Pyrenomonadales</taxon>
        <taxon>Geminigeraceae</taxon>
        <taxon>Guillardia</taxon>
    </lineage>
</organism>
<dbReference type="EMBL" id="JH993081">
    <property type="protein sequence ID" value="EKX35937.1"/>
    <property type="molecule type" value="Genomic_DNA"/>
</dbReference>
<feature type="region of interest" description="Disordered" evidence="1">
    <location>
        <begin position="176"/>
        <end position="214"/>
    </location>
</feature>
<feature type="region of interest" description="Disordered" evidence="1">
    <location>
        <begin position="77"/>
        <end position="105"/>
    </location>
</feature>
<dbReference type="KEGG" id="gtt:GUITHDRAFT_117849"/>